<dbReference type="GO" id="GO:0005886">
    <property type="term" value="C:plasma membrane"/>
    <property type="evidence" value="ECO:0007669"/>
    <property type="project" value="UniProtKB-SubCell"/>
</dbReference>
<keyword evidence="2" id="KW-1003">Cell membrane</keyword>
<evidence type="ECO:0000256" key="2">
    <source>
        <dbReference type="ARBA" id="ARBA00022475"/>
    </source>
</evidence>
<dbReference type="PANTHER" id="PTHR48060">
    <property type="entry name" value="DNA DAMAGE-REPAIR/TOLERATION PROTEIN DRT100"/>
    <property type="match status" value="1"/>
</dbReference>
<evidence type="ECO:0000256" key="6">
    <source>
        <dbReference type="ARBA" id="ARBA00023136"/>
    </source>
</evidence>
<dbReference type="EMBL" id="JAVYJV010000002">
    <property type="protein sequence ID" value="KAK4376612.1"/>
    <property type="molecule type" value="Genomic_DNA"/>
</dbReference>
<gene>
    <name evidence="7" type="ORF">RND71_002908</name>
</gene>
<keyword evidence="4" id="KW-0732">Signal</keyword>
<organism evidence="7 8">
    <name type="scientific">Anisodus tanguticus</name>
    <dbReference type="NCBI Taxonomy" id="243964"/>
    <lineage>
        <taxon>Eukaryota</taxon>
        <taxon>Viridiplantae</taxon>
        <taxon>Streptophyta</taxon>
        <taxon>Embryophyta</taxon>
        <taxon>Tracheophyta</taxon>
        <taxon>Spermatophyta</taxon>
        <taxon>Magnoliopsida</taxon>
        <taxon>eudicotyledons</taxon>
        <taxon>Gunneridae</taxon>
        <taxon>Pentapetalae</taxon>
        <taxon>asterids</taxon>
        <taxon>lamiids</taxon>
        <taxon>Solanales</taxon>
        <taxon>Solanaceae</taxon>
        <taxon>Solanoideae</taxon>
        <taxon>Hyoscyameae</taxon>
        <taxon>Anisodus</taxon>
    </lineage>
</organism>
<evidence type="ECO:0000256" key="1">
    <source>
        <dbReference type="ARBA" id="ARBA00004236"/>
    </source>
</evidence>
<dbReference type="AlphaFoldDB" id="A0AAE1VPI0"/>
<dbReference type="FunFam" id="3.80.10.10:FF:000299">
    <property type="entry name" value="Piriformospora indica-insensitive protein 2"/>
    <property type="match status" value="1"/>
</dbReference>
<comment type="caution">
    <text evidence="7">The sequence shown here is derived from an EMBL/GenBank/DDBJ whole genome shotgun (WGS) entry which is preliminary data.</text>
</comment>
<dbReference type="Gene3D" id="3.80.10.10">
    <property type="entry name" value="Ribonuclease Inhibitor"/>
    <property type="match status" value="1"/>
</dbReference>
<dbReference type="SUPFAM" id="SSF52058">
    <property type="entry name" value="L domain-like"/>
    <property type="match status" value="1"/>
</dbReference>
<protein>
    <submittedName>
        <fullName evidence="7">Uncharacterized protein</fullName>
    </submittedName>
</protein>
<evidence type="ECO:0000256" key="5">
    <source>
        <dbReference type="ARBA" id="ARBA00022737"/>
    </source>
</evidence>
<name>A0AAE1VPI0_9SOLA</name>
<sequence>MCREINQCVSERSHALHEIPRNLRWNKLQDVIPLEIGELKQLTHLYLSFNNFKGEIPKELANLPELRYLHLHEIHFTGRIPSELGTLQYLRHVDVGNNRLVGTIRELIRVDFHGCFPALRNLYLNSNYLTGGIQAQLANLTNLEIFYEYHYAYAFNFESNLISLVTTDAYPTIRWLGLYRLALLISPS</sequence>
<keyword evidence="8" id="KW-1185">Reference proteome</keyword>
<dbReference type="Proteomes" id="UP001291623">
    <property type="component" value="Unassembled WGS sequence"/>
</dbReference>
<dbReference type="Pfam" id="PF00560">
    <property type="entry name" value="LRR_1"/>
    <property type="match status" value="2"/>
</dbReference>
<accession>A0AAE1VPI0</accession>
<keyword evidence="6" id="KW-0472">Membrane</keyword>
<evidence type="ECO:0000313" key="7">
    <source>
        <dbReference type="EMBL" id="KAK4376612.1"/>
    </source>
</evidence>
<dbReference type="InterPro" id="IPR001611">
    <property type="entry name" value="Leu-rich_rpt"/>
</dbReference>
<dbReference type="PANTHER" id="PTHR48060:SF21">
    <property type="entry name" value="L DOMAIN-LIKE PROTEIN"/>
    <property type="match status" value="1"/>
</dbReference>
<keyword evidence="5" id="KW-0677">Repeat</keyword>
<dbReference type="InterPro" id="IPR053211">
    <property type="entry name" value="DNA_repair-toleration"/>
</dbReference>
<evidence type="ECO:0000256" key="4">
    <source>
        <dbReference type="ARBA" id="ARBA00022729"/>
    </source>
</evidence>
<keyword evidence="3" id="KW-0433">Leucine-rich repeat</keyword>
<dbReference type="InterPro" id="IPR032675">
    <property type="entry name" value="LRR_dom_sf"/>
</dbReference>
<proteinExistence type="predicted"/>
<reference evidence="7" key="1">
    <citation type="submission" date="2023-12" db="EMBL/GenBank/DDBJ databases">
        <title>Genome assembly of Anisodus tanguticus.</title>
        <authorList>
            <person name="Wang Y.-J."/>
        </authorList>
    </citation>
    <scope>NUCLEOTIDE SEQUENCE</scope>
    <source>
        <strain evidence="7">KB-2021</strain>
        <tissue evidence="7">Leaf</tissue>
    </source>
</reference>
<comment type="subcellular location">
    <subcellularLocation>
        <location evidence="1">Cell membrane</location>
    </subcellularLocation>
</comment>
<evidence type="ECO:0000256" key="3">
    <source>
        <dbReference type="ARBA" id="ARBA00022614"/>
    </source>
</evidence>
<evidence type="ECO:0000313" key="8">
    <source>
        <dbReference type="Proteomes" id="UP001291623"/>
    </source>
</evidence>